<evidence type="ECO:0000256" key="1">
    <source>
        <dbReference type="SAM" id="SignalP"/>
    </source>
</evidence>
<evidence type="ECO:0000313" key="2">
    <source>
        <dbReference type="EMBL" id="KAL3425271.1"/>
    </source>
</evidence>
<feature type="signal peptide" evidence="1">
    <location>
        <begin position="1"/>
        <end position="20"/>
    </location>
</feature>
<dbReference type="Proteomes" id="UP001629113">
    <property type="component" value="Unassembled WGS sequence"/>
</dbReference>
<organism evidence="2 3">
    <name type="scientific">Phlyctema vagabunda</name>
    <dbReference type="NCBI Taxonomy" id="108571"/>
    <lineage>
        <taxon>Eukaryota</taxon>
        <taxon>Fungi</taxon>
        <taxon>Dikarya</taxon>
        <taxon>Ascomycota</taxon>
        <taxon>Pezizomycotina</taxon>
        <taxon>Leotiomycetes</taxon>
        <taxon>Helotiales</taxon>
        <taxon>Dermateaceae</taxon>
        <taxon>Phlyctema</taxon>
    </lineage>
</organism>
<protein>
    <submittedName>
        <fullName evidence="2">Uncharacterized protein</fullName>
    </submittedName>
</protein>
<keyword evidence="3" id="KW-1185">Reference proteome</keyword>
<proteinExistence type="predicted"/>
<dbReference type="EMBL" id="JBFCZG010000002">
    <property type="protein sequence ID" value="KAL3425271.1"/>
    <property type="molecule type" value="Genomic_DNA"/>
</dbReference>
<sequence>MQFSISVLAIFLSAASLVAATPIPCTDAIRDLVLRGELPAEACCNYGTCMTVPGGFVNVRGG</sequence>
<comment type="caution">
    <text evidence="2">The sequence shown here is derived from an EMBL/GenBank/DDBJ whole genome shotgun (WGS) entry which is preliminary data.</text>
</comment>
<reference evidence="2 3" key="1">
    <citation type="submission" date="2024-06" db="EMBL/GenBank/DDBJ databases">
        <title>Complete genome of Phlyctema vagabunda strain 19-DSS-EL-015.</title>
        <authorList>
            <person name="Fiorenzani C."/>
        </authorList>
    </citation>
    <scope>NUCLEOTIDE SEQUENCE [LARGE SCALE GENOMIC DNA]</scope>
    <source>
        <strain evidence="2 3">19-DSS-EL-015</strain>
    </source>
</reference>
<evidence type="ECO:0000313" key="3">
    <source>
        <dbReference type="Proteomes" id="UP001629113"/>
    </source>
</evidence>
<keyword evidence="1" id="KW-0732">Signal</keyword>
<accession>A0ABR4PQT5</accession>
<feature type="chain" id="PRO_5045202329" evidence="1">
    <location>
        <begin position="21"/>
        <end position="62"/>
    </location>
</feature>
<name>A0ABR4PQT5_9HELO</name>
<gene>
    <name evidence="2" type="ORF">PVAG01_02062</name>
</gene>